<reference evidence="4 5" key="1">
    <citation type="submission" date="2021-04" db="EMBL/GenBank/DDBJ databases">
        <authorList>
            <person name="Bliznina A."/>
        </authorList>
    </citation>
    <scope>NUCLEOTIDE SEQUENCE [LARGE SCALE GENOMIC DNA]</scope>
</reference>
<keyword evidence="1" id="KW-0808">Transferase</keyword>
<dbReference type="CDD" id="cd11296">
    <property type="entry name" value="O-FucT_like"/>
    <property type="match status" value="1"/>
</dbReference>
<name>A0ABN7SVB3_OIKDI</name>
<organism evidence="4 5">
    <name type="scientific">Oikopleura dioica</name>
    <name type="common">Tunicate</name>
    <dbReference type="NCBI Taxonomy" id="34765"/>
    <lineage>
        <taxon>Eukaryota</taxon>
        <taxon>Metazoa</taxon>
        <taxon>Chordata</taxon>
        <taxon>Tunicata</taxon>
        <taxon>Appendicularia</taxon>
        <taxon>Copelata</taxon>
        <taxon>Oikopleuridae</taxon>
        <taxon>Oikopleura</taxon>
    </lineage>
</organism>
<proteinExistence type="predicted"/>
<dbReference type="PANTHER" id="PTHR13398:SF0">
    <property type="entry name" value="GDP-FUCOSE PROTEIN O-FUCOSYLTRANSFERASE 2"/>
    <property type="match status" value="1"/>
</dbReference>
<dbReference type="PANTHER" id="PTHR13398">
    <property type="entry name" value="GDP-FUCOSE PROTEIN O-FUCOSYLTRANSFERASE 2"/>
    <property type="match status" value="1"/>
</dbReference>
<dbReference type="Gene3D" id="3.40.50.11350">
    <property type="match status" value="1"/>
</dbReference>
<accession>A0ABN7SVB3</accession>
<gene>
    <name evidence="4" type="ORF">OKIOD_LOCUS12582</name>
</gene>
<evidence type="ECO:0000256" key="1">
    <source>
        <dbReference type="ARBA" id="ARBA00022679"/>
    </source>
</evidence>
<protein>
    <submittedName>
        <fullName evidence="4">Oidioi.mRNA.OKI2018_I69.chr1.g3817.t1.cds</fullName>
    </submittedName>
</protein>
<keyword evidence="5" id="KW-1185">Reference proteome</keyword>
<evidence type="ECO:0000256" key="3">
    <source>
        <dbReference type="ARBA" id="ARBA00023277"/>
    </source>
</evidence>
<dbReference type="EMBL" id="OU015566">
    <property type="protein sequence ID" value="CAG5108482.1"/>
    <property type="molecule type" value="Genomic_DNA"/>
</dbReference>
<sequence length="419" mass="48649">MKNLETYLLLILTTILYGHHFWSDKFLIPFLNWGPNNQLRGLQESLILAIKLNRTLCVPFFFKHFTDLSLSDGEEHLVIPRFRIDVRKIHELITTCDVHEIAGNCGGKVDSLLIGRDICSGDIWRTTEETRKRLGLEAFMEEESCRGVKGLPTYPEEKKIVRTLSSDKKWLEEYYPGDERCAVIAYPYTLFPNFHGQIERFLRNRKGAQGEISDFDAEIFSDVINYVARPQFMRALVDDFVKEKLFEGRFIALHYRFDDVDYLSRCSTEDPYKICDDLMKMKGNMTESAEIFVNYLEKLRSEDVPIKAVYLASPPQEVQINFSIKDALRRRFPNQQVVFLDSKDIEPFYNRLANVPTGLKGDVMSSIEQEVCLRARVFLRARPSSWSSNVHIQRVADPETRKFVKDDRLLLDVLTGKST</sequence>
<keyword evidence="3" id="KW-0119">Carbohydrate metabolism</keyword>
<evidence type="ECO:0000256" key="2">
    <source>
        <dbReference type="ARBA" id="ARBA00023253"/>
    </source>
</evidence>
<dbReference type="InterPro" id="IPR045130">
    <property type="entry name" value="OFUT2-like"/>
</dbReference>
<dbReference type="Proteomes" id="UP001158576">
    <property type="component" value="Chromosome 1"/>
</dbReference>
<evidence type="ECO:0000313" key="5">
    <source>
        <dbReference type="Proteomes" id="UP001158576"/>
    </source>
</evidence>
<evidence type="ECO:0000313" key="4">
    <source>
        <dbReference type="EMBL" id="CAG5108482.1"/>
    </source>
</evidence>
<keyword evidence="2" id="KW-0294">Fucose metabolism</keyword>